<name>A0A915JR48_ROMCU</name>
<dbReference type="Proteomes" id="UP000887565">
    <property type="component" value="Unplaced"/>
</dbReference>
<keyword evidence="2" id="KW-1185">Reference proteome</keyword>
<dbReference type="AlphaFoldDB" id="A0A915JR48"/>
<evidence type="ECO:0000256" key="1">
    <source>
        <dbReference type="SAM" id="MobiDB-lite"/>
    </source>
</evidence>
<organism evidence="2 3">
    <name type="scientific">Romanomermis culicivorax</name>
    <name type="common">Nematode worm</name>
    <dbReference type="NCBI Taxonomy" id="13658"/>
    <lineage>
        <taxon>Eukaryota</taxon>
        <taxon>Metazoa</taxon>
        <taxon>Ecdysozoa</taxon>
        <taxon>Nematoda</taxon>
        <taxon>Enoplea</taxon>
        <taxon>Dorylaimia</taxon>
        <taxon>Mermithida</taxon>
        <taxon>Mermithoidea</taxon>
        <taxon>Mermithidae</taxon>
        <taxon>Romanomermis</taxon>
    </lineage>
</organism>
<evidence type="ECO:0000313" key="3">
    <source>
        <dbReference type="WBParaSite" id="nRc.2.0.1.t28686-RA"/>
    </source>
</evidence>
<dbReference type="WBParaSite" id="nRc.2.0.1.t28686-RA">
    <property type="protein sequence ID" value="nRc.2.0.1.t28686-RA"/>
    <property type="gene ID" value="nRc.2.0.1.g28686"/>
</dbReference>
<feature type="compositionally biased region" description="Basic and acidic residues" evidence="1">
    <location>
        <begin position="30"/>
        <end position="41"/>
    </location>
</feature>
<protein>
    <submittedName>
        <fullName evidence="3">Uncharacterized protein</fullName>
    </submittedName>
</protein>
<feature type="region of interest" description="Disordered" evidence="1">
    <location>
        <begin position="30"/>
        <end position="49"/>
    </location>
</feature>
<evidence type="ECO:0000313" key="2">
    <source>
        <dbReference type="Proteomes" id="UP000887565"/>
    </source>
</evidence>
<reference evidence="3" key="1">
    <citation type="submission" date="2022-11" db="UniProtKB">
        <authorList>
            <consortium name="WormBaseParasite"/>
        </authorList>
    </citation>
    <scope>IDENTIFICATION</scope>
</reference>
<accession>A0A915JR48</accession>
<sequence length="83" mass="9522">MCRKYQCSGNRDYCKNRVIQETSHCSGNRDLKHWSAKKDGPRMGCSGNGNGRGMEIQPSILFHLVSMRISKYKSPNVHYMQNV</sequence>
<proteinExistence type="predicted"/>